<dbReference type="AlphaFoldDB" id="A0A7L5DPW8"/>
<dbReference type="Proteomes" id="UP000501128">
    <property type="component" value="Chromosome"/>
</dbReference>
<feature type="chain" id="PRO_5029683843" evidence="1">
    <location>
        <begin position="19"/>
        <end position="472"/>
    </location>
</feature>
<keyword evidence="3" id="KW-1185">Reference proteome</keyword>
<organism evidence="2 3">
    <name type="scientific">Spirosoma rhododendri</name>
    <dbReference type="NCBI Taxonomy" id="2728024"/>
    <lineage>
        <taxon>Bacteria</taxon>
        <taxon>Pseudomonadati</taxon>
        <taxon>Bacteroidota</taxon>
        <taxon>Cytophagia</taxon>
        <taxon>Cytophagales</taxon>
        <taxon>Cytophagaceae</taxon>
        <taxon>Spirosoma</taxon>
    </lineage>
</organism>
<sequence>MKSISLVLLLLLVQHVRAQDARDMTQAVHYIKLANTLRAVHKAQASIDLLKRALPITQRKSAYWEAVTNELLGLAYGDLNEQKQALPYLEKARSQYAQLKYVASGWAVNEVIRDIAGKNVYAGIQINASDIKVAIFKTKYESEFYDKDIQSTFDIANNNLFADASGTYRVGQDALRTCLDSIQHYNIPNERIFIVLGSEVREGLNRTPESARNLYTQLAQALPNGQIRIDTTVNPRREAELFTIGAIPRKVWPSTSALNIGENSTVGGYIDVDKSFSGLYVPVGVGTLMKQIEGRRSLSIDAFRREAPRLVKAVADTALTPQVRRLRSGLTQRSTVGIGGDVALAIVTYLHPDRANTAAIPILADDVERFKKLVMTDYRTLTRPSLDNVADPVARNRAEADISGLLARTNEKQLITGVLWLESIMRAYGDAGAAKRFVFIRDADISWVTGKFLETINYEYESTIAKGALYTR</sequence>
<keyword evidence="1" id="KW-0732">Signal</keyword>
<feature type="signal peptide" evidence="1">
    <location>
        <begin position="1"/>
        <end position="18"/>
    </location>
</feature>
<reference evidence="2 3" key="1">
    <citation type="submission" date="2020-04" db="EMBL/GenBank/DDBJ databases">
        <title>Genome sequencing of novel species.</title>
        <authorList>
            <person name="Heo J."/>
            <person name="Kim S.-J."/>
            <person name="Kim J.-S."/>
            <person name="Hong S.-B."/>
            <person name="Kwon S.-W."/>
        </authorList>
    </citation>
    <scope>NUCLEOTIDE SEQUENCE [LARGE SCALE GENOMIC DNA]</scope>
    <source>
        <strain evidence="2 3">CJU-R4</strain>
    </source>
</reference>
<name>A0A7L5DPW8_9BACT</name>
<proteinExistence type="predicted"/>
<dbReference type="KEGG" id="srho:HH216_19965"/>
<dbReference type="InterPro" id="IPR011990">
    <property type="entry name" value="TPR-like_helical_dom_sf"/>
</dbReference>
<dbReference type="SUPFAM" id="SSF48452">
    <property type="entry name" value="TPR-like"/>
    <property type="match status" value="1"/>
</dbReference>
<dbReference type="Gene3D" id="1.25.40.10">
    <property type="entry name" value="Tetratricopeptide repeat domain"/>
    <property type="match status" value="1"/>
</dbReference>
<evidence type="ECO:0000256" key="1">
    <source>
        <dbReference type="SAM" id="SignalP"/>
    </source>
</evidence>
<gene>
    <name evidence="2" type="ORF">HH216_19965</name>
</gene>
<dbReference type="RefSeq" id="WP_169552405.1">
    <property type="nucleotide sequence ID" value="NZ_CP051677.1"/>
</dbReference>
<accession>A0A7L5DPW8</accession>
<dbReference type="EMBL" id="CP051677">
    <property type="protein sequence ID" value="QJD80446.1"/>
    <property type="molecule type" value="Genomic_DNA"/>
</dbReference>
<evidence type="ECO:0000313" key="3">
    <source>
        <dbReference type="Proteomes" id="UP000501128"/>
    </source>
</evidence>
<protein>
    <submittedName>
        <fullName evidence="2">Tetratricopeptide repeat protein</fullName>
    </submittedName>
</protein>
<evidence type="ECO:0000313" key="2">
    <source>
        <dbReference type="EMBL" id="QJD80446.1"/>
    </source>
</evidence>